<feature type="compositionally biased region" description="Basic and acidic residues" evidence="1">
    <location>
        <begin position="1"/>
        <end position="10"/>
    </location>
</feature>
<evidence type="ECO:0000256" key="1">
    <source>
        <dbReference type="SAM" id="MobiDB-lite"/>
    </source>
</evidence>
<reference evidence="2 3" key="1">
    <citation type="submission" date="2019-01" db="EMBL/GenBank/DDBJ databases">
        <authorList>
            <person name="Alioto T."/>
            <person name="Alioto T."/>
        </authorList>
    </citation>
    <scope>NUCLEOTIDE SEQUENCE [LARGE SCALE GENOMIC DNA]</scope>
</reference>
<protein>
    <submittedName>
        <fullName evidence="2">Uncharacterized protein</fullName>
    </submittedName>
</protein>
<name>A0A485N2I3_LYNPA</name>
<proteinExistence type="predicted"/>
<dbReference type="Proteomes" id="UP000386466">
    <property type="component" value="Unassembled WGS sequence"/>
</dbReference>
<gene>
    <name evidence="2" type="ORF">LYPA_23C013593</name>
</gene>
<keyword evidence="3" id="KW-1185">Reference proteome</keyword>
<dbReference type="AlphaFoldDB" id="A0A485N2I3"/>
<organism evidence="2 3">
    <name type="scientific">Lynx pardinus</name>
    <name type="common">Iberian lynx</name>
    <name type="synonym">Felis pardina</name>
    <dbReference type="NCBI Taxonomy" id="191816"/>
    <lineage>
        <taxon>Eukaryota</taxon>
        <taxon>Metazoa</taxon>
        <taxon>Chordata</taxon>
        <taxon>Craniata</taxon>
        <taxon>Vertebrata</taxon>
        <taxon>Euteleostomi</taxon>
        <taxon>Mammalia</taxon>
        <taxon>Eutheria</taxon>
        <taxon>Laurasiatheria</taxon>
        <taxon>Carnivora</taxon>
        <taxon>Feliformia</taxon>
        <taxon>Felidae</taxon>
        <taxon>Felinae</taxon>
        <taxon>Lynx</taxon>
    </lineage>
</organism>
<evidence type="ECO:0000313" key="2">
    <source>
        <dbReference type="EMBL" id="VFV26423.1"/>
    </source>
</evidence>
<feature type="non-terminal residue" evidence="2">
    <location>
        <position position="86"/>
    </location>
</feature>
<sequence length="86" mass="9093">MDPWAREVLRPLRGKPTGREAGRCGQGSSRGEKGSADQLPPRPRPHCADGTCLGSRGAQAGEGTGGRQSGLRTRGPGTWSLLRSQR</sequence>
<dbReference type="EMBL" id="CAAGRJ010008529">
    <property type="protein sequence ID" value="VFV26423.1"/>
    <property type="molecule type" value="Genomic_DNA"/>
</dbReference>
<feature type="region of interest" description="Disordered" evidence="1">
    <location>
        <begin position="1"/>
        <end position="86"/>
    </location>
</feature>
<evidence type="ECO:0000313" key="3">
    <source>
        <dbReference type="Proteomes" id="UP000386466"/>
    </source>
</evidence>
<accession>A0A485N2I3</accession>